<organism evidence="1 2">
    <name type="scientific">Coccomyxa subellipsoidea (strain C-169)</name>
    <name type="common">Green microalga</name>
    <dbReference type="NCBI Taxonomy" id="574566"/>
    <lineage>
        <taxon>Eukaryota</taxon>
        <taxon>Viridiplantae</taxon>
        <taxon>Chlorophyta</taxon>
        <taxon>core chlorophytes</taxon>
        <taxon>Trebouxiophyceae</taxon>
        <taxon>Trebouxiophyceae incertae sedis</taxon>
        <taxon>Coccomyxaceae</taxon>
        <taxon>Coccomyxa</taxon>
        <taxon>Coccomyxa subellipsoidea</taxon>
    </lineage>
</organism>
<dbReference type="SUPFAM" id="SSF51197">
    <property type="entry name" value="Clavaminate synthase-like"/>
    <property type="match status" value="1"/>
</dbReference>
<evidence type="ECO:0000313" key="1">
    <source>
        <dbReference type="EMBL" id="EIE21295.1"/>
    </source>
</evidence>
<dbReference type="Proteomes" id="UP000007264">
    <property type="component" value="Unassembled WGS sequence"/>
</dbReference>
<reference evidence="1 2" key="1">
    <citation type="journal article" date="2012" name="Genome Biol.">
        <title>The genome of the polar eukaryotic microalga coccomyxa subellipsoidea reveals traits of cold adaptation.</title>
        <authorList>
            <person name="Blanc G."/>
            <person name="Agarkova I."/>
            <person name="Grimwood J."/>
            <person name="Kuo A."/>
            <person name="Brueggeman A."/>
            <person name="Dunigan D."/>
            <person name="Gurnon J."/>
            <person name="Ladunga I."/>
            <person name="Lindquist E."/>
            <person name="Lucas S."/>
            <person name="Pangilinan J."/>
            <person name="Proschold T."/>
            <person name="Salamov A."/>
            <person name="Schmutz J."/>
            <person name="Weeks D."/>
            <person name="Yamada T."/>
            <person name="Claverie J.M."/>
            <person name="Grigoriev I."/>
            <person name="Van Etten J."/>
            <person name="Lomsadze A."/>
            <person name="Borodovsky M."/>
        </authorList>
    </citation>
    <scope>NUCLEOTIDE SEQUENCE [LARGE SCALE GENOMIC DNA]</scope>
    <source>
        <strain evidence="1 2">C-169</strain>
    </source>
</reference>
<comment type="caution">
    <text evidence="1">The sequence shown here is derived from an EMBL/GenBank/DDBJ whole genome shotgun (WGS) entry which is preliminary data.</text>
</comment>
<evidence type="ECO:0008006" key="3">
    <source>
        <dbReference type="Google" id="ProtNLM"/>
    </source>
</evidence>
<dbReference type="AlphaFoldDB" id="I0YSC6"/>
<dbReference type="EMBL" id="AGSI01000013">
    <property type="protein sequence ID" value="EIE21295.1"/>
    <property type="molecule type" value="Genomic_DNA"/>
</dbReference>
<keyword evidence="2" id="KW-1185">Reference proteome</keyword>
<accession>I0YSC6</accession>
<dbReference type="KEGG" id="csl:COCSUDRAFT_83519"/>
<protein>
    <recommendedName>
        <fullName evidence="3">Aspartyl/asparaginy/proline hydroxylase domain-containing protein</fullName>
    </recommendedName>
</protein>
<dbReference type="RefSeq" id="XP_005645839.1">
    <property type="nucleotide sequence ID" value="XM_005645782.1"/>
</dbReference>
<name>I0YSC6_COCSC</name>
<dbReference type="OrthoDB" id="411451at2759"/>
<dbReference type="GeneID" id="17039120"/>
<dbReference type="Gene3D" id="2.60.120.330">
    <property type="entry name" value="B-lactam Antibiotic, Isopenicillin N Synthase, Chain"/>
    <property type="match status" value="1"/>
</dbReference>
<proteinExistence type="predicted"/>
<sequence length="293" mass="32389">MLLTLDSGRGALVAVESVTGQRQKLWQAPGGDVFLKGLAVVDNIVYIGVSPLAERSMRADPGLDCQLAAFHLIEERLLWIRKAAILEQGEALWDATEQRRSNAYLKGRAQNTQRYKPGTQEVLLMFSDKQGGAIYRFPYYDRLKKALEPLLEQVLGRSDMGKILRLHLARVLPGSLIHIHRDQGGYVERGHRIHVPLQADPSTLAFLSCPTARPHAIPAAVTASEALQLGCLPLQIEEGLVFEINNAVAHLVHNDGNMSRIHLIVDVAEHALPPARALEPGQQCAYRRDTIVC</sequence>
<gene>
    <name evidence="1" type="ORF">COCSUDRAFT_83519</name>
</gene>
<dbReference type="eggNOG" id="ENOG502R38E">
    <property type="taxonomic scope" value="Eukaryota"/>
</dbReference>
<dbReference type="InterPro" id="IPR027443">
    <property type="entry name" value="IPNS-like_sf"/>
</dbReference>
<evidence type="ECO:0000313" key="2">
    <source>
        <dbReference type="Proteomes" id="UP000007264"/>
    </source>
</evidence>